<gene>
    <name evidence="3" type="ORF">JAAARDRAFT_38414</name>
</gene>
<dbReference type="AlphaFoldDB" id="A0A067PK78"/>
<feature type="transmembrane region" description="Helical" evidence="2">
    <location>
        <begin position="401"/>
        <end position="429"/>
    </location>
</feature>
<accession>A0A067PK78</accession>
<sequence length="530" mass="58624">MLAPDYAITRSYPWRRFGPIFFVASCIVLIVLTLLNAAVAGYETVTVARSDKNATQWMWWTPLIPRALRETTTCDSYLLNMGATFTTNNSMFQWSVISVFHSENSDGTNPVPDSGFQYFAAPLSCDSSGWDERLVIEVDISIATVTTWTVFSCNTMNGLGFEIMGEWQWHISQDVAEARIFGTPSAVSQPIYDVLSRLAQDLLEAFLTPPPPGIEGLVRLAVDGWPYCPSFQDPNRTVLFDPTREDELQCAREPLNVAFTGREVSWTNGSSSYKLNDVGLGNTEPAFRNFLKALIAAAEIDLGIYKENSLYFDMEIFNATIEPNPLLAPSHFIPSPDDADMRRLYFVMSSTATNLSNAQILRMYPTPPPIPQAIPLNRDVQLPAIINVSYLCHDLRMKSPLAFISSVFVGTISMFMAFRSFVLLIATILAKRHSDKANYCEAAVHLEEGLSRVHGDHIKAAGPLIEVGSGNAVLEMRPFHRRNGSEVTLSVQPATSLLLKDDGSAVYDTEDNSQSSSELSTLLGITPGEK</sequence>
<evidence type="ECO:0000256" key="1">
    <source>
        <dbReference type="SAM" id="MobiDB-lite"/>
    </source>
</evidence>
<keyword evidence="2" id="KW-1133">Transmembrane helix</keyword>
<keyword evidence="2" id="KW-0472">Membrane</keyword>
<name>A0A067PK78_9AGAM</name>
<keyword evidence="4" id="KW-1185">Reference proteome</keyword>
<reference evidence="4" key="1">
    <citation type="journal article" date="2014" name="Proc. Natl. Acad. Sci. U.S.A.">
        <title>Extensive sampling of basidiomycete genomes demonstrates inadequacy of the white-rot/brown-rot paradigm for wood decay fungi.</title>
        <authorList>
            <person name="Riley R."/>
            <person name="Salamov A.A."/>
            <person name="Brown D.W."/>
            <person name="Nagy L.G."/>
            <person name="Floudas D."/>
            <person name="Held B.W."/>
            <person name="Levasseur A."/>
            <person name="Lombard V."/>
            <person name="Morin E."/>
            <person name="Otillar R."/>
            <person name="Lindquist E.A."/>
            <person name="Sun H."/>
            <person name="LaButti K.M."/>
            <person name="Schmutz J."/>
            <person name="Jabbour D."/>
            <person name="Luo H."/>
            <person name="Baker S.E."/>
            <person name="Pisabarro A.G."/>
            <person name="Walton J.D."/>
            <person name="Blanchette R.A."/>
            <person name="Henrissat B."/>
            <person name="Martin F."/>
            <person name="Cullen D."/>
            <person name="Hibbett D.S."/>
            <person name="Grigoriev I.V."/>
        </authorList>
    </citation>
    <scope>NUCLEOTIDE SEQUENCE [LARGE SCALE GENOMIC DNA]</scope>
    <source>
        <strain evidence="4">MUCL 33604</strain>
    </source>
</reference>
<organism evidence="3 4">
    <name type="scientific">Jaapia argillacea MUCL 33604</name>
    <dbReference type="NCBI Taxonomy" id="933084"/>
    <lineage>
        <taxon>Eukaryota</taxon>
        <taxon>Fungi</taxon>
        <taxon>Dikarya</taxon>
        <taxon>Basidiomycota</taxon>
        <taxon>Agaricomycotina</taxon>
        <taxon>Agaricomycetes</taxon>
        <taxon>Agaricomycetidae</taxon>
        <taxon>Jaapiales</taxon>
        <taxon>Jaapiaceae</taxon>
        <taxon>Jaapia</taxon>
    </lineage>
</organism>
<keyword evidence="2" id="KW-0812">Transmembrane</keyword>
<evidence type="ECO:0000256" key="2">
    <source>
        <dbReference type="SAM" id="Phobius"/>
    </source>
</evidence>
<proteinExistence type="predicted"/>
<dbReference type="Proteomes" id="UP000027265">
    <property type="component" value="Unassembled WGS sequence"/>
</dbReference>
<evidence type="ECO:0000313" key="4">
    <source>
        <dbReference type="Proteomes" id="UP000027265"/>
    </source>
</evidence>
<dbReference type="InParanoid" id="A0A067PK78"/>
<feature type="region of interest" description="Disordered" evidence="1">
    <location>
        <begin position="507"/>
        <end position="530"/>
    </location>
</feature>
<dbReference type="HOGENOM" id="CLU_033918_1_0_1"/>
<dbReference type="EMBL" id="KL197729">
    <property type="protein sequence ID" value="KDQ54250.1"/>
    <property type="molecule type" value="Genomic_DNA"/>
</dbReference>
<dbReference type="STRING" id="933084.A0A067PK78"/>
<evidence type="ECO:0000313" key="3">
    <source>
        <dbReference type="EMBL" id="KDQ54250.1"/>
    </source>
</evidence>
<dbReference type="OrthoDB" id="2564485at2759"/>
<protein>
    <submittedName>
        <fullName evidence="3">Uncharacterized protein</fullName>
    </submittedName>
</protein>
<feature type="transmembrane region" description="Helical" evidence="2">
    <location>
        <begin position="20"/>
        <end position="42"/>
    </location>
</feature>